<keyword evidence="1" id="KW-0472">Membrane</keyword>
<evidence type="ECO:0000313" key="3">
    <source>
        <dbReference type="Proteomes" id="UP001384579"/>
    </source>
</evidence>
<evidence type="ECO:0000256" key="1">
    <source>
        <dbReference type="SAM" id="Phobius"/>
    </source>
</evidence>
<proteinExistence type="predicted"/>
<accession>A0ABU8YGS8</accession>
<keyword evidence="1" id="KW-1133">Transmembrane helix</keyword>
<keyword evidence="1" id="KW-0812">Transmembrane</keyword>
<gene>
    <name evidence="2" type="ORF">WMG39_01750</name>
</gene>
<dbReference type="RefSeq" id="WP_340521469.1">
    <property type="nucleotide sequence ID" value="NZ_JBBLXS010000012.1"/>
</dbReference>
<protein>
    <recommendedName>
        <fullName evidence="4">NADH dehydrogenase subunit 4L</fullName>
    </recommendedName>
</protein>
<sequence length="64" mass="7597">MVVGYWLLVICYWLLVICCWLFVIGYWLFVIGYWLLVFSSQSPYTYLCIMFLTSSIFGLGCELF</sequence>
<keyword evidence="3" id="KW-1185">Reference proteome</keyword>
<feature type="transmembrane region" description="Helical" evidence="1">
    <location>
        <begin position="6"/>
        <end position="36"/>
    </location>
</feature>
<name>A0ABU8YGS8_9CYAN</name>
<evidence type="ECO:0000313" key="2">
    <source>
        <dbReference type="EMBL" id="MEK0183567.1"/>
    </source>
</evidence>
<dbReference type="EMBL" id="JBBLXS010000012">
    <property type="protein sequence ID" value="MEK0183567.1"/>
    <property type="molecule type" value="Genomic_DNA"/>
</dbReference>
<dbReference type="Proteomes" id="UP001384579">
    <property type="component" value="Unassembled WGS sequence"/>
</dbReference>
<reference evidence="2 3" key="1">
    <citation type="journal article" date="2020" name="Harmful Algae">
        <title>Molecular and morphological characterization of a novel dihydroanatoxin-a producing Microcoleus species (cyanobacteria) from the Russian River, California, USA.</title>
        <authorList>
            <person name="Conklin K.Y."/>
            <person name="Stancheva R."/>
            <person name="Otten T.G."/>
            <person name="Fadness R."/>
            <person name="Boyer G.L."/>
            <person name="Read B."/>
            <person name="Zhang X."/>
            <person name="Sheath R.G."/>
        </authorList>
    </citation>
    <scope>NUCLEOTIDE SEQUENCE [LARGE SCALE GENOMIC DNA]</scope>
    <source>
        <strain evidence="2 3">PTRS2</strain>
    </source>
</reference>
<feature type="transmembrane region" description="Helical" evidence="1">
    <location>
        <begin position="43"/>
        <end position="60"/>
    </location>
</feature>
<comment type="caution">
    <text evidence="2">The sequence shown here is derived from an EMBL/GenBank/DDBJ whole genome shotgun (WGS) entry which is preliminary data.</text>
</comment>
<organism evidence="2 3">
    <name type="scientific">Microcoleus anatoxicus PTRS2</name>
    <dbReference type="NCBI Taxonomy" id="2705321"/>
    <lineage>
        <taxon>Bacteria</taxon>
        <taxon>Bacillati</taxon>
        <taxon>Cyanobacteriota</taxon>
        <taxon>Cyanophyceae</taxon>
        <taxon>Oscillatoriophycideae</taxon>
        <taxon>Oscillatoriales</taxon>
        <taxon>Microcoleaceae</taxon>
        <taxon>Microcoleus</taxon>
        <taxon>Microcoleus anatoxicus</taxon>
    </lineage>
</organism>
<evidence type="ECO:0008006" key="4">
    <source>
        <dbReference type="Google" id="ProtNLM"/>
    </source>
</evidence>